<sequence length="239" mass="25932">MKTALITGGAQRIGAQITQTLHENGCNVIIHYRHSEQAALTLAQQLNSKRANSATTLQAELSDFDSVKTLSDTIDNLDILVNNASVFYPTPVDEANQNSWNQIMTTNLMAPFFLSQSLAPTLSKKSGCIINIVDIHAQRPLKNHSIYNISKAGLAMMTKTLAKELAPDIRVCGVSPGSILWPENEAELTVEQKNKMLNKIALGKQGSAQDIANTVLFLANSPYITGQIISVDGGRTLNQ</sequence>
<evidence type="ECO:0000313" key="4">
    <source>
        <dbReference type="EMBL" id="SFV80108.1"/>
    </source>
</evidence>
<protein>
    <submittedName>
        <fullName evidence="5">FolM Alternative dihydrofolate reductase 1</fullName>
    </submittedName>
</protein>
<dbReference type="AlphaFoldDB" id="A0A1W1DNT5"/>
<dbReference type="EMBL" id="FPHT01000280">
    <property type="protein sequence ID" value="SFV82892.1"/>
    <property type="molecule type" value="Genomic_DNA"/>
</dbReference>
<comment type="similarity">
    <text evidence="1">Belongs to the short-chain dehydrogenases/reductases (SDR) family.</text>
</comment>
<dbReference type="InterPro" id="IPR036291">
    <property type="entry name" value="NAD(P)-bd_dom_sf"/>
</dbReference>
<evidence type="ECO:0000256" key="1">
    <source>
        <dbReference type="ARBA" id="ARBA00006484"/>
    </source>
</evidence>
<evidence type="ECO:0000313" key="5">
    <source>
        <dbReference type="EMBL" id="SFV82892.1"/>
    </source>
</evidence>
<dbReference type="GO" id="GO:0016491">
    <property type="term" value="F:oxidoreductase activity"/>
    <property type="evidence" value="ECO:0007669"/>
    <property type="project" value="UniProtKB-KW"/>
</dbReference>
<dbReference type="EMBL" id="FPHQ01000178">
    <property type="protein sequence ID" value="SFV77315.1"/>
    <property type="molecule type" value="Genomic_DNA"/>
</dbReference>
<proteinExistence type="inferred from homology"/>
<dbReference type="PANTHER" id="PTHR43639">
    <property type="entry name" value="OXIDOREDUCTASE, SHORT-CHAIN DEHYDROGENASE/REDUCTASE FAMILY (AFU_ORTHOLOGUE AFUA_5G02870)"/>
    <property type="match status" value="1"/>
</dbReference>
<dbReference type="PRINTS" id="PR00080">
    <property type="entry name" value="SDRFAMILY"/>
</dbReference>
<gene>
    <name evidence="3" type="ORF">MNB_SUP05-10-97</name>
    <name evidence="5" type="ORF">MNB_SUP05-12-523</name>
    <name evidence="4" type="ORF">MNB_SUP05-13-408</name>
    <name evidence="6" type="ORF">MNB_SUP05-7-729</name>
</gene>
<dbReference type="NCBIfam" id="NF006598">
    <property type="entry name" value="PRK09135.1"/>
    <property type="match status" value="1"/>
</dbReference>
<accession>A0A1W1DNT5</accession>
<dbReference type="Gene3D" id="3.40.50.720">
    <property type="entry name" value="NAD(P)-binding Rossmann-like Domain"/>
    <property type="match status" value="1"/>
</dbReference>
<dbReference type="Pfam" id="PF13561">
    <property type="entry name" value="adh_short_C2"/>
    <property type="match status" value="1"/>
</dbReference>
<dbReference type="InterPro" id="IPR020904">
    <property type="entry name" value="Sc_DH/Rdtase_CS"/>
</dbReference>
<name>A0A1W1DNT5_9ZZZZ</name>
<organism evidence="5">
    <name type="scientific">hydrothermal vent metagenome</name>
    <dbReference type="NCBI Taxonomy" id="652676"/>
    <lineage>
        <taxon>unclassified sequences</taxon>
        <taxon>metagenomes</taxon>
        <taxon>ecological metagenomes</taxon>
    </lineage>
</organism>
<dbReference type="InterPro" id="IPR002347">
    <property type="entry name" value="SDR_fam"/>
</dbReference>
<keyword evidence="2" id="KW-0560">Oxidoreductase</keyword>
<dbReference type="PRINTS" id="PR00081">
    <property type="entry name" value="GDHRDH"/>
</dbReference>
<dbReference type="PANTHER" id="PTHR43639:SF1">
    <property type="entry name" value="SHORT-CHAIN DEHYDROGENASE_REDUCTASE FAMILY PROTEIN"/>
    <property type="match status" value="1"/>
</dbReference>
<evidence type="ECO:0000256" key="2">
    <source>
        <dbReference type="ARBA" id="ARBA00023002"/>
    </source>
</evidence>
<dbReference type="PROSITE" id="PS00061">
    <property type="entry name" value="ADH_SHORT"/>
    <property type="match status" value="1"/>
</dbReference>
<dbReference type="SUPFAM" id="SSF51735">
    <property type="entry name" value="NAD(P)-binding Rossmann-fold domains"/>
    <property type="match status" value="1"/>
</dbReference>
<evidence type="ECO:0000313" key="3">
    <source>
        <dbReference type="EMBL" id="SFV77315.1"/>
    </source>
</evidence>
<evidence type="ECO:0000313" key="6">
    <source>
        <dbReference type="EMBL" id="SFV85666.1"/>
    </source>
</evidence>
<dbReference type="EMBL" id="FPHU01000046">
    <property type="protein sequence ID" value="SFV80108.1"/>
    <property type="molecule type" value="Genomic_DNA"/>
</dbReference>
<reference evidence="5" key="1">
    <citation type="submission" date="2016-10" db="EMBL/GenBank/DDBJ databases">
        <authorList>
            <person name="de Groot N.N."/>
        </authorList>
    </citation>
    <scope>NUCLEOTIDE SEQUENCE</scope>
</reference>
<dbReference type="EMBL" id="FPHW01000238">
    <property type="protein sequence ID" value="SFV85666.1"/>
    <property type="molecule type" value="Genomic_DNA"/>
</dbReference>